<name>A0A7H2BFK5_9MICC</name>
<reference evidence="5 6" key="1">
    <citation type="submission" date="2020-09" db="EMBL/GenBank/DDBJ databases">
        <title>Investigation of environmental microbes.</title>
        <authorList>
            <person name="Ou Y."/>
            <person name="Kang Q."/>
        </authorList>
    </citation>
    <scope>NUCLEOTIDE SEQUENCE [LARGE SCALE GENOMIC DNA]</scope>
    <source>
        <strain evidence="5 6">KJZ-14</strain>
    </source>
</reference>
<dbReference type="PROSITE" id="PS51406">
    <property type="entry name" value="FIBRINOGEN_C_2"/>
    <property type="match status" value="1"/>
</dbReference>
<gene>
    <name evidence="5" type="ORF">IDM49_04065</name>
</gene>
<dbReference type="KEGG" id="rter:IDM49_04065"/>
<dbReference type="InterPro" id="IPR013783">
    <property type="entry name" value="Ig-like_fold"/>
</dbReference>
<accession>A0A7H2BFK5</accession>
<evidence type="ECO:0000313" key="5">
    <source>
        <dbReference type="EMBL" id="QNV38451.1"/>
    </source>
</evidence>
<evidence type="ECO:0000259" key="4">
    <source>
        <dbReference type="PROSITE" id="PS51406"/>
    </source>
</evidence>
<dbReference type="Proteomes" id="UP000516404">
    <property type="component" value="Chromosome"/>
</dbReference>
<keyword evidence="2" id="KW-0272">Extracellular matrix</keyword>
<proteinExistence type="predicted"/>
<evidence type="ECO:0000256" key="2">
    <source>
        <dbReference type="ARBA" id="ARBA00022530"/>
    </source>
</evidence>
<dbReference type="GeneID" id="96623399"/>
<comment type="subcellular location">
    <subcellularLocation>
        <location evidence="1">Secreted</location>
        <location evidence="1">Extracellular space</location>
        <location evidence="1">Extracellular matrix</location>
    </subcellularLocation>
</comment>
<evidence type="ECO:0000256" key="1">
    <source>
        <dbReference type="ARBA" id="ARBA00004498"/>
    </source>
</evidence>
<feature type="signal peptide" evidence="3">
    <location>
        <begin position="1"/>
        <end position="29"/>
    </location>
</feature>
<evidence type="ECO:0000313" key="6">
    <source>
        <dbReference type="Proteomes" id="UP000516404"/>
    </source>
</evidence>
<dbReference type="NCBIfam" id="NF040941">
    <property type="entry name" value="GGGWT_bact"/>
    <property type="match status" value="1"/>
</dbReference>
<keyword evidence="6" id="KW-1185">Reference proteome</keyword>
<dbReference type="SUPFAM" id="SSF56496">
    <property type="entry name" value="Fibrinogen C-terminal domain-like"/>
    <property type="match status" value="1"/>
</dbReference>
<dbReference type="AlphaFoldDB" id="A0A7H2BFK5"/>
<keyword evidence="3" id="KW-0732">Signal</keyword>
<sequence length="792" mass="86292">MTYTKKLVGVASSLAALTMLSTVLPASYAVDTEETTNTFDGSSSEKAAASCFDIKQQNPDSQSGSYWLYTPQMDAPAQFYCDQETDGGGWVMIGRGREGWSEDYDGKGNVADLASNPDGTDAFKPVQLPSKTVDALANGQKPSEYQDGVRFRRSYTADGTQWQEGRATRGRVENWTWALRGYAEWNKVSFNTPGQSTYTFSQDYNRIFSEPLERQNTMRFNATKDTGWNIGFQYGSRFVGGSQDANSYLYSKTGSAPLPFTQVYIRPHLTQADLHFDAVGAEGTAEKTQPNLPSNYSDAWKWRTSEETASGNVNEMNTYVQAITEVDGIVFTGGDFKYLENNAGARVDQSYLAGFDVNSAELVEGFKPTFNGQIKALEALPGGRLAVGGEFTEVNGTPAAGFVILDAHTGQIDNTWNIRFENNLKTGITSVRTLQVSGDYLYAGGSFTHVKGNTSEATTYARSATRFNLKTGGVDWNWRPNFNGTVNGISAAEDGGKVYAAGYFTTNHGASSHKLAELDPTTGKLARDWKWDLSYIPPSWGMSNAGFQFDVQDAGNTVWTGGAEHLIAQYSKQDLSRVRSHITKAGGDFQDLHKSGNVIYGACHCGDFIYEDAKTHNNPWRENTNIHKVRLVTAVDATTGDIIPDFNINVSGRSGFGVWESFVDSTGTLWIGGDINSSLSTRGVQKTVGFARFTPRDAAAPASATNLQVKRQDDKDVLNWTRSSEWGVTYQIIRDGRVIATTKNTTYEVEASDAGQYAVRVADSAGNISASTAPVISQPAQAPVQKEQAPAA</sequence>
<protein>
    <submittedName>
        <fullName evidence="5">Fibrinogen</fullName>
    </submittedName>
</protein>
<evidence type="ECO:0000256" key="3">
    <source>
        <dbReference type="SAM" id="SignalP"/>
    </source>
</evidence>
<dbReference type="EMBL" id="CP061539">
    <property type="protein sequence ID" value="QNV38451.1"/>
    <property type="molecule type" value="Genomic_DNA"/>
</dbReference>
<dbReference type="RefSeq" id="WP_190725113.1">
    <property type="nucleotide sequence ID" value="NZ_CP061539.1"/>
</dbReference>
<feature type="domain" description="Fibrinogen C-terminal" evidence="4">
    <location>
        <begin position="42"/>
        <end position="104"/>
    </location>
</feature>
<dbReference type="InterPro" id="IPR011047">
    <property type="entry name" value="Quinoprotein_ADH-like_sf"/>
</dbReference>
<feature type="chain" id="PRO_5038364023" evidence="3">
    <location>
        <begin position="30"/>
        <end position="792"/>
    </location>
</feature>
<dbReference type="SUPFAM" id="SSF50998">
    <property type="entry name" value="Quinoprotein alcohol dehydrogenase-like"/>
    <property type="match status" value="1"/>
</dbReference>
<keyword evidence="2" id="KW-0964">Secreted</keyword>
<dbReference type="Gene3D" id="2.60.40.10">
    <property type="entry name" value="Immunoglobulins"/>
    <property type="match status" value="1"/>
</dbReference>
<dbReference type="InterPro" id="IPR036056">
    <property type="entry name" value="Fibrinogen-like_C"/>
</dbReference>
<organism evidence="5 6">
    <name type="scientific">Rothia terrae</name>
    <dbReference type="NCBI Taxonomy" id="396015"/>
    <lineage>
        <taxon>Bacteria</taxon>
        <taxon>Bacillati</taxon>
        <taxon>Actinomycetota</taxon>
        <taxon>Actinomycetes</taxon>
        <taxon>Micrococcales</taxon>
        <taxon>Micrococcaceae</taxon>
        <taxon>Rothia</taxon>
    </lineage>
</organism>
<dbReference type="InterPro" id="IPR014716">
    <property type="entry name" value="Fibrinogen_a/b/g_C_1"/>
</dbReference>
<dbReference type="Gene3D" id="3.90.215.10">
    <property type="entry name" value="Gamma Fibrinogen, chain A, domain 1"/>
    <property type="match status" value="1"/>
</dbReference>
<dbReference type="GO" id="GO:0005975">
    <property type="term" value="P:carbohydrate metabolic process"/>
    <property type="evidence" value="ECO:0007669"/>
    <property type="project" value="UniProtKB-ARBA"/>
</dbReference>
<dbReference type="InterPro" id="IPR002181">
    <property type="entry name" value="Fibrinogen_a/b/g_C_dom"/>
</dbReference>